<dbReference type="AlphaFoldDB" id="A0A7I7RXD9"/>
<evidence type="ECO:0000259" key="3">
    <source>
        <dbReference type="PROSITE" id="PS51737"/>
    </source>
</evidence>
<geneLocation type="plasmid" evidence="5">
    <name>pjcm18538 dna</name>
</geneLocation>
<dbReference type="InterPro" id="IPR004482">
    <property type="entry name" value="Mg_chelat-rel"/>
</dbReference>
<dbReference type="InterPro" id="IPR027417">
    <property type="entry name" value="P-loop_NTPase"/>
</dbReference>
<dbReference type="Gene3D" id="3.30.230.10">
    <property type="match status" value="1"/>
</dbReference>
<dbReference type="Pfam" id="PF01078">
    <property type="entry name" value="Mg_chelatase"/>
    <property type="match status" value="1"/>
</dbReference>
<dbReference type="FunFam" id="3.30.230.10:FF:000048">
    <property type="entry name" value="AAA family ATPase"/>
    <property type="match status" value="1"/>
</dbReference>
<dbReference type="SUPFAM" id="SSF52540">
    <property type="entry name" value="P-loop containing nucleoside triphosphate hydrolases"/>
    <property type="match status" value="1"/>
</dbReference>
<keyword evidence="5" id="KW-1185">Reference proteome</keyword>
<dbReference type="InterPro" id="IPR036162">
    <property type="entry name" value="Resolvase-like_N_sf"/>
</dbReference>
<evidence type="ECO:0008006" key="6">
    <source>
        <dbReference type="Google" id="ProtNLM"/>
    </source>
</evidence>
<dbReference type="SUPFAM" id="SSF54211">
    <property type="entry name" value="Ribosomal protein S5 domain 2-like"/>
    <property type="match status" value="1"/>
</dbReference>
<evidence type="ECO:0000256" key="1">
    <source>
        <dbReference type="ARBA" id="ARBA00006354"/>
    </source>
</evidence>
<dbReference type="InterPro" id="IPR050639">
    <property type="entry name" value="SSR_resolvase"/>
</dbReference>
<proteinExistence type="inferred from homology"/>
<reference evidence="4 5" key="1">
    <citation type="journal article" date="2019" name="Emerg. Microbes Infect.">
        <title>Comprehensive subspecies identification of 175 nontuberculous mycobacteria species based on 7547 genomic profiles.</title>
        <authorList>
            <person name="Matsumoto Y."/>
            <person name="Kinjo T."/>
            <person name="Motooka D."/>
            <person name="Nabeya D."/>
            <person name="Jung N."/>
            <person name="Uechi K."/>
            <person name="Horii T."/>
            <person name="Iida T."/>
            <person name="Fujita J."/>
            <person name="Nakamura S."/>
        </authorList>
    </citation>
    <scope>NUCLEOTIDE SEQUENCE [LARGE SCALE GENOMIC DNA]</scope>
    <source>
        <strain evidence="4 5">JCM 18538</strain>
    </source>
</reference>
<sequence length="962" mass="102674">MALGRAFSVAVRGLEGHLVEIEADITSGLPGVHLVGLGDAALQESRDRVRAAVTNCGNTWPMARLTLALSPATLPKTGSLYDIALALAVLSAAGKASWPRLEKTVLLGELALDGRVRPVHGVLPAVLAAKREGVPAVVVPFDNLAEASLVEGIEVFGARTLRHLQEWVEGKSDLEGRIEAPPYAPDVVADLAEVVGQTTARFAVELAAAGAHHLLLTGPPGIGKTMLAQRLPGLLPELSPDESLEVTAIHSVAGLLSGDAPLITRPPFVAPHHTSSVAAMVGGGSGMARPGAVSRAHRGVLFLDECAEIGTSVLEALRTPLEDGEIRLARRDGVARYPARFQLVMAANLCPCAPADPQDCVCPGAIKRRYLGKLSGPLLDRVDLRVEMHPIKSGAIAAEATGESTLKVRARVAAARAAAAERWAEHGFHTNAEVGGSLLRRRYRPSRAAMAPLSSALDRGALSVRGLDRTLRVACVPNWQMSPSIDPMKRVAIYLRQSQDRDGTGYGIDRQREDTMKLVAAQGWTVAAEFVDNDVSALSRKPRPAFAEMMSRVDAGEFDVIAARHIDRLLRRLAELESVLERCQKAGAAIVTAADGVDTSSDGGRLVARILSSVAQGEVERKSARQRSAVLQAAKQGRWVGGRRAFGYEADGVTVREGEAVLVKQGYADVLAGENISEVARRWAATGSITTQGTEWRRHAVKDVLTNPRYAGLRRHRAAEDRASIRKNPELGITGAAEWPAIVDESTWRAAVRVLCDPGRYKPAYGGKGLLTGLAICGVCEQTVHRGGGAHAGVPTYRCSGGAHVARKSEPVDQYVSEVVIARLTRPDAGKLWTAELPDAAALMAEADDLRHELDGIDQDRTDGLIDRIRWRTMNDRVTARLGDVQARIAAAGSTSPLAIVAADDVETVWATLSTAQRRGIIAALMTPVLHLPGRGTRTFRPETVEIRWNDAAADRDGNICA</sequence>
<dbReference type="InterPro" id="IPR020568">
    <property type="entry name" value="Ribosomal_Su5_D2-typ_SF"/>
</dbReference>
<dbReference type="InterPro" id="IPR025158">
    <property type="entry name" value="Mg_chelat-rel_C"/>
</dbReference>
<accession>A0A7I7RXD9</accession>
<dbReference type="PANTHER" id="PTHR30461:SF23">
    <property type="entry name" value="DNA RECOMBINASE-RELATED"/>
    <property type="match status" value="1"/>
</dbReference>
<dbReference type="GO" id="GO:0003677">
    <property type="term" value="F:DNA binding"/>
    <property type="evidence" value="ECO:0007669"/>
    <property type="project" value="InterPro"/>
</dbReference>
<dbReference type="PROSITE" id="PS51736">
    <property type="entry name" value="RECOMBINASES_3"/>
    <property type="match status" value="1"/>
</dbReference>
<evidence type="ECO:0000313" key="5">
    <source>
        <dbReference type="Proteomes" id="UP000467428"/>
    </source>
</evidence>
<dbReference type="Gene3D" id="3.40.50.1390">
    <property type="entry name" value="Resolvase, N-terminal catalytic domain"/>
    <property type="match status" value="1"/>
</dbReference>
<dbReference type="GO" id="GO:0005524">
    <property type="term" value="F:ATP binding"/>
    <property type="evidence" value="ECO:0007669"/>
    <property type="project" value="InterPro"/>
</dbReference>
<dbReference type="Proteomes" id="UP000467428">
    <property type="component" value="Chromosome"/>
</dbReference>
<dbReference type="InterPro" id="IPR011109">
    <property type="entry name" value="DNA_bind_recombinase_dom"/>
</dbReference>
<name>A0A7I7RXD9_9MYCO</name>
<dbReference type="Pfam" id="PF07508">
    <property type="entry name" value="Recombinase"/>
    <property type="match status" value="1"/>
</dbReference>
<dbReference type="Gene3D" id="3.90.1750.20">
    <property type="entry name" value="Putative Large Serine Recombinase, Chain B, Domain 2"/>
    <property type="match status" value="1"/>
</dbReference>
<evidence type="ECO:0000313" key="4">
    <source>
        <dbReference type="EMBL" id="BBY48385.1"/>
    </source>
</evidence>
<dbReference type="SUPFAM" id="SSF53041">
    <property type="entry name" value="Resolvase-like"/>
    <property type="match status" value="1"/>
</dbReference>
<evidence type="ECO:0000259" key="2">
    <source>
        <dbReference type="PROSITE" id="PS51736"/>
    </source>
</evidence>
<dbReference type="InterPro" id="IPR003593">
    <property type="entry name" value="AAA+_ATPase"/>
</dbReference>
<dbReference type="Pfam" id="PF13541">
    <property type="entry name" value="ChlI"/>
    <property type="match status" value="1"/>
</dbReference>
<dbReference type="Pfam" id="PF13335">
    <property type="entry name" value="Mg_chelatase_C"/>
    <property type="match status" value="1"/>
</dbReference>
<dbReference type="CDD" id="cd00338">
    <property type="entry name" value="Ser_Recombinase"/>
    <property type="match status" value="1"/>
</dbReference>
<dbReference type="InterPro" id="IPR000523">
    <property type="entry name" value="Mg_chelatse_chII-like_cat_dom"/>
</dbReference>
<dbReference type="CDD" id="cd00009">
    <property type="entry name" value="AAA"/>
    <property type="match status" value="1"/>
</dbReference>
<dbReference type="SMART" id="SM00857">
    <property type="entry name" value="Resolvase"/>
    <property type="match status" value="1"/>
</dbReference>
<dbReference type="PANTHER" id="PTHR30461">
    <property type="entry name" value="DNA-INVERTASE FROM LAMBDOID PROPHAGE"/>
    <property type="match status" value="1"/>
</dbReference>
<dbReference type="NCBIfam" id="TIGR00368">
    <property type="entry name" value="YifB family Mg chelatase-like AAA ATPase"/>
    <property type="match status" value="1"/>
</dbReference>
<dbReference type="Pfam" id="PF00239">
    <property type="entry name" value="Resolvase"/>
    <property type="match status" value="1"/>
</dbReference>
<feature type="domain" description="Resolvase/invertase-type recombinase catalytic" evidence="2">
    <location>
        <begin position="490"/>
        <end position="637"/>
    </location>
</feature>
<dbReference type="InterPro" id="IPR038109">
    <property type="entry name" value="DNA_bind_recomb_sf"/>
</dbReference>
<dbReference type="InterPro" id="IPR006119">
    <property type="entry name" value="Resolv_N"/>
</dbReference>
<dbReference type="InterPro" id="IPR014721">
    <property type="entry name" value="Ribsml_uS5_D2-typ_fold_subgr"/>
</dbReference>
<dbReference type="PROSITE" id="PS51737">
    <property type="entry name" value="RECOMBINASE_DNA_BIND"/>
    <property type="match status" value="1"/>
</dbReference>
<feature type="domain" description="Recombinase" evidence="3">
    <location>
        <begin position="645"/>
        <end position="761"/>
    </location>
</feature>
<gene>
    <name evidence="4" type="ORF">MARA_18530</name>
</gene>
<dbReference type="GO" id="GO:0000150">
    <property type="term" value="F:DNA strand exchange activity"/>
    <property type="evidence" value="ECO:0007669"/>
    <property type="project" value="InterPro"/>
</dbReference>
<protein>
    <recommendedName>
        <fullName evidence="6">AAA+ ATPase domain-containing protein</fullName>
    </recommendedName>
</protein>
<organism evidence="4 5">
    <name type="scientific">Mycolicibacterium arabiense</name>
    <dbReference type="NCBI Taxonomy" id="1286181"/>
    <lineage>
        <taxon>Bacteria</taxon>
        <taxon>Bacillati</taxon>
        <taxon>Actinomycetota</taxon>
        <taxon>Actinomycetes</taxon>
        <taxon>Mycobacteriales</taxon>
        <taxon>Mycobacteriaceae</taxon>
        <taxon>Mycolicibacterium</taxon>
    </lineage>
</organism>
<dbReference type="Gene3D" id="3.40.50.300">
    <property type="entry name" value="P-loop containing nucleotide triphosphate hydrolases"/>
    <property type="match status" value="1"/>
</dbReference>
<dbReference type="SMART" id="SM00382">
    <property type="entry name" value="AAA"/>
    <property type="match status" value="1"/>
</dbReference>
<comment type="similarity">
    <text evidence="1">Belongs to the Mg-chelatase subunits D/I family. ComM subfamily.</text>
</comment>
<dbReference type="EMBL" id="AP022593">
    <property type="protein sequence ID" value="BBY48385.1"/>
    <property type="molecule type" value="Genomic_DNA"/>
</dbReference>
<dbReference type="KEGG" id="marz:MARA_18530"/>